<keyword evidence="2" id="KW-1185">Reference proteome</keyword>
<reference evidence="1 2" key="1">
    <citation type="journal article" date="2017" name="Gigascience">
        <title>Draft genome of the honey bee ectoparasitic mite, Tropilaelaps mercedesae, is shaped by the parasitic life history.</title>
        <authorList>
            <person name="Dong X."/>
            <person name="Armstrong S.D."/>
            <person name="Xia D."/>
            <person name="Makepeace B.L."/>
            <person name="Darby A.C."/>
            <person name="Kadowaki T."/>
        </authorList>
    </citation>
    <scope>NUCLEOTIDE SEQUENCE [LARGE SCALE GENOMIC DNA]</scope>
    <source>
        <strain evidence="1">Wuxi-XJTLU</strain>
    </source>
</reference>
<dbReference type="EMBL" id="MNPL01004994">
    <property type="protein sequence ID" value="OQR76302.1"/>
    <property type="molecule type" value="Genomic_DNA"/>
</dbReference>
<accession>A0A1V9XSD4</accession>
<dbReference type="AlphaFoldDB" id="A0A1V9XSD4"/>
<protein>
    <submittedName>
        <fullName evidence="1">Uncharacterized protein</fullName>
    </submittedName>
</protein>
<organism evidence="1 2">
    <name type="scientific">Tropilaelaps mercedesae</name>
    <dbReference type="NCBI Taxonomy" id="418985"/>
    <lineage>
        <taxon>Eukaryota</taxon>
        <taxon>Metazoa</taxon>
        <taxon>Ecdysozoa</taxon>
        <taxon>Arthropoda</taxon>
        <taxon>Chelicerata</taxon>
        <taxon>Arachnida</taxon>
        <taxon>Acari</taxon>
        <taxon>Parasitiformes</taxon>
        <taxon>Mesostigmata</taxon>
        <taxon>Gamasina</taxon>
        <taxon>Dermanyssoidea</taxon>
        <taxon>Laelapidae</taxon>
        <taxon>Tropilaelaps</taxon>
    </lineage>
</organism>
<name>A0A1V9XSD4_9ACAR</name>
<gene>
    <name evidence="1" type="ORF">BIW11_03103</name>
</gene>
<sequence length="48" mass="5647">MAMEFKQSHCEVRHCHQNVLLTELASLSPLSRKYDPLHKLVSRLKRSK</sequence>
<evidence type="ECO:0000313" key="2">
    <source>
        <dbReference type="Proteomes" id="UP000192247"/>
    </source>
</evidence>
<comment type="caution">
    <text evidence="1">The sequence shown here is derived from an EMBL/GenBank/DDBJ whole genome shotgun (WGS) entry which is preliminary data.</text>
</comment>
<dbReference type="Proteomes" id="UP000192247">
    <property type="component" value="Unassembled WGS sequence"/>
</dbReference>
<proteinExistence type="predicted"/>
<evidence type="ECO:0000313" key="1">
    <source>
        <dbReference type="EMBL" id="OQR76302.1"/>
    </source>
</evidence>
<dbReference type="InParanoid" id="A0A1V9XSD4"/>